<dbReference type="PANTHER" id="PTHR43557:SF2">
    <property type="entry name" value="RIESKE DOMAIN-CONTAINING PROTEIN-RELATED"/>
    <property type="match status" value="1"/>
</dbReference>
<dbReference type="PROSITE" id="PS51296">
    <property type="entry name" value="RIESKE"/>
    <property type="match status" value="1"/>
</dbReference>
<evidence type="ECO:0000256" key="8">
    <source>
        <dbReference type="ARBA" id="ARBA00023014"/>
    </source>
</evidence>
<proteinExistence type="predicted"/>
<dbReference type="EC" id="1.18.1.-" evidence="11"/>
<dbReference type="SUPFAM" id="SSF55424">
    <property type="entry name" value="FAD/NAD-linked reductases, dimerisation (C-terminal) domain"/>
    <property type="match status" value="1"/>
</dbReference>
<accession>A0A399FCR1</accession>
<dbReference type="GO" id="GO:0005737">
    <property type="term" value="C:cytoplasm"/>
    <property type="evidence" value="ECO:0007669"/>
    <property type="project" value="TreeGrafter"/>
</dbReference>
<keyword evidence="2" id="KW-0285">Flavoprotein</keyword>
<dbReference type="RefSeq" id="WP_119356089.1">
    <property type="nucleotide sequence ID" value="NZ_BJXM01000003.1"/>
</dbReference>
<dbReference type="AlphaFoldDB" id="A0A399FCR1"/>
<dbReference type="PRINTS" id="PR00368">
    <property type="entry name" value="FADPNR"/>
</dbReference>
<name>A0A399FCR1_9DEIN</name>
<feature type="region of interest" description="Disordered" evidence="9">
    <location>
        <begin position="174"/>
        <end position="199"/>
    </location>
</feature>
<dbReference type="InterPro" id="IPR017941">
    <property type="entry name" value="Rieske_2Fe-2S"/>
</dbReference>
<dbReference type="PRINTS" id="PR00411">
    <property type="entry name" value="PNDRDTASEI"/>
</dbReference>
<evidence type="ECO:0000256" key="4">
    <source>
        <dbReference type="ARBA" id="ARBA00022723"/>
    </source>
</evidence>
<dbReference type="InterPro" id="IPR050446">
    <property type="entry name" value="FAD-oxidoreductase/Apoptosis"/>
</dbReference>
<evidence type="ECO:0000256" key="1">
    <source>
        <dbReference type="ARBA" id="ARBA00001974"/>
    </source>
</evidence>
<dbReference type="Gene3D" id="2.102.10.10">
    <property type="entry name" value="Rieske [2Fe-2S] iron-sulphur domain"/>
    <property type="match status" value="1"/>
</dbReference>
<dbReference type="InterPro" id="IPR036922">
    <property type="entry name" value="Rieske_2Fe-2S_sf"/>
</dbReference>
<dbReference type="EMBL" id="QWLB01000005">
    <property type="protein sequence ID" value="RIH93515.1"/>
    <property type="molecule type" value="Genomic_DNA"/>
</dbReference>
<dbReference type="PANTHER" id="PTHR43557">
    <property type="entry name" value="APOPTOSIS-INDUCING FACTOR 1"/>
    <property type="match status" value="1"/>
</dbReference>
<gene>
    <name evidence="11" type="primary">thcD_1</name>
    <name evidence="11" type="ORF">Mgrana_00569</name>
</gene>
<comment type="caution">
    <text evidence="11">The sequence shown here is derived from an EMBL/GenBank/DDBJ whole genome shotgun (WGS) entry which is preliminary data.</text>
</comment>
<dbReference type="Gene3D" id="3.30.390.30">
    <property type="match status" value="1"/>
</dbReference>
<feature type="domain" description="Rieske" evidence="10">
    <location>
        <begin position="4"/>
        <end position="99"/>
    </location>
</feature>
<organism evidence="11 12">
    <name type="scientific">Meiothermus granaticius NBRC 107808</name>
    <dbReference type="NCBI Taxonomy" id="1227551"/>
    <lineage>
        <taxon>Bacteria</taxon>
        <taxon>Thermotogati</taxon>
        <taxon>Deinococcota</taxon>
        <taxon>Deinococci</taxon>
        <taxon>Thermales</taxon>
        <taxon>Thermaceae</taxon>
        <taxon>Meiothermus</taxon>
    </lineage>
</organism>
<sequence length="548" mass="59328">MNPVAILGSSELPEGGMKTVLVGEQEVLLVRGQGQVYALQAYCPHHGAPLVEGVLSGTRLVCPWHHACFDVRDGKLLEPPALDALTCFGVRQQGQTIWVEPAERVPPPPSRPLGSARRTLVILGGGAAGQSAVEELRRQGFGGRLVLISAEPELPYDRPHLSKDYLVHGLAATEAHAHSQGGKPEQQEPPAQEEGSHMHSHPALALRGEGFYRAMDIELRLGRPITRLDVQTRRVELAGGEVLSYDAALLATGGLARRLEIPGADLEGVFSLRSLGDARRLVTSAKEAKQVILVGAGFIGMEVAASLRKGGLEVTIVAPDPIPLKRVLGERVGRTLQALHEAQGVRFRLGSKLAAIEGSGRVRWVRLEDGEILPADLVLVGIGVRPATAFVQGLELAEDGSVPVDASLQAARGLWAAGDIARFPDPQSGRPVRVEHWRLSQQHGRVAARAMLGLEARYQGVPFFWSEQYDHSLVYVGHAAGWNQEAYWGEPETGDFLAFYGQEGRLLAACGLWRDREMAALEELLRTRRAPPFSAFEAESFDLVSLLI</sequence>
<comment type="cofactor">
    <cofactor evidence="1">
        <name>FAD</name>
        <dbReference type="ChEBI" id="CHEBI:57692"/>
    </cofactor>
</comment>
<dbReference type="Pfam" id="PF07992">
    <property type="entry name" value="Pyr_redox_2"/>
    <property type="match status" value="1"/>
</dbReference>
<evidence type="ECO:0000256" key="6">
    <source>
        <dbReference type="ARBA" id="ARBA00023002"/>
    </source>
</evidence>
<keyword evidence="6 11" id="KW-0560">Oxidoreductase</keyword>
<keyword evidence="12" id="KW-1185">Reference proteome</keyword>
<protein>
    <submittedName>
        <fullName evidence="11">Rhodocoxin reductase</fullName>
        <ecNumber evidence="11">1.18.1.-</ecNumber>
    </submittedName>
</protein>
<evidence type="ECO:0000256" key="5">
    <source>
        <dbReference type="ARBA" id="ARBA00022827"/>
    </source>
</evidence>
<feature type="compositionally biased region" description="Low complexity" evidence="9">
    <location>
        <begin position="180"/>
        <end position="193"/>
    </location>
</feature>
<dbReference type="InterPro" id="IPR016156">
    <property type="entry name" value="FAD/NAD-linked_Rdtase_dimer_sf"/>
</dbReference>
<dbReference type="InterPro" id="IPR036188">
    <property type="entry name" value="FAD/NAD-bd_sf"/>
</dbReference>
<dbReference type="InterPro" id="IPR023753">
    <property type="entry name" value="FAD/NAD-binding_dom"/>
</dbReference>
<evidence type="ECO:0000256" key="9">
    <source>
        <dbReference type="SAM" id="MobiDB-lite"/>
    </source>
</evidence>
<keyword evidence="5" id="KW-0274">FAD</keyword>
<keyword evidence="8" id="KW-0411">Iron-sulfur</keyword>
<keyword evidence="4" id="KW-0479">Metal-binding</keyword>
<evidence type="ECO:0000256" key="2">
    <source>
        <dbReference type="ARBA" id="ARBA00022630"/>
    </source>
</evidence>
<evidence type="ECO:0000313" key="12">
    <source>
        <dbReference type="Proteomes" id="UP000266178"/>
    </source>
</evidence>
<keyword evidence="7" id="KW-0408">Iron</keyword>
<dbReference type="Proteomes" id="UP000266178">
    <property type="component" value="Unassembled WGS sequence"/>
</dbReference>
<dbReference type="OrthoDB" id="9802028at2"/>
<dbReference type="GO" id="GO:0016651">
    <property type="term" value="F:oxidoreductase activity, acting on NAD(P)H"/>
    <property type="evidence" value="ECO:0007669"/>
    <property type="project" value="TreeGrafter"/>
</dbReference>
<evidence type="ECO:0000256" key="3">
    <source>
        <dbReference type="ARBA" id="ARBA00022714"/>
    </source>
</evidence>
<evidence type="ECO:0000256" key="7">
    <source>
        <dbReference type="ARBA" id="ARBA00023004"/>
    </source>
</evidence>
<reference evidence="11 12" key="1">
    <citation type="submission" date="2018-08" db="EMBL/GenBank/DDBJ databases">
        <title>Meiothermus granaticius genome AF-68 sequencing project.</title>
        <authorList>
            <person name="Da Costa M.S."/>
            <person name="Albuquerque L."/>
            <person name="Raposo P."/>
            <person name="Froufe H.J.C."/>
            <person name="Barroso C.S."/>
            <person name="Egas C."/>
        </authorList>
    </citation>
    <scope>NUCLEOTIDE SEQUENCE [LARGE SCALE GENOMIC DNA]</scope>
    <source>
        <strain evidence="11 12">AF-68</strain>
    </source>
</reference>
<dbReference type="SUPFAM" id="SSF50022">
    <property type="entry name" value="ISP domain"/>
    <property type="match status" value="1"/>
</dbReference>
<dbReference type="GO" id="GO:0051537">
    <property type="term" value="F:2 iron, 2 sulfur cluster binding"/>
    <property type="evidence" value="ECO:0007669"/>
    <property type="project" value="UniProtKB-KW"/>
</dbReference>
<evidence type="ECO:0000259" key="10">
    <source>
        <dbReference type="PROSITE" id="PS51296"/>
    </source>
</evidence>
<dbReference type="Pfam" id="PF00355">
    <property type="entry name" value="Rieske"/>
    <property type="match status" value="1"/>
</dbReference>
<evidence type="ECO:0000313" key="11">
    <source>
        <dbReference type="EMBL" id="RIH93515.1"/>
    </source>
</evidence>
<keyword evidence="3" id="KW-0001">2Fe-2S</keyword>
<dbReference type="GO" id="GO:0046872">
    <property type="term" value="F:metal ion binding"/>
    <property type="evidence" value="ECO:0007669"/>
    <property type="project" value="UniProtKB-KW"/>
</dbReference>
<dbReference type="Gene3D" id="3.50.50.60">
    <property type="entry name" value="FAD/NAD(P)-binding domain"/>
    <property type="match status" value="2"/>
</dbReference>
<dbReference type="SUPFAM" id="SSF51905">
    <property type="entry name" value="FAD/NAD(P)-binding domain"/>
    <property type="match status" value="2"/>
</dbReference>
<dbReference type="InterPro" id="IPR028202">
    <property type="entry name" value="Reductase_C"/>
</dbReference>
<dbReference type="Pfam" id="PF14759">
    <property type="entry name" value="Reductase_C"/>
    <property type="match status" value="1"/>
</dbReference>